<protein>
    <submittedName>
        <fullName evidence="2">Lipase</fullName>
    </submittedName>
</protein>
<dbReference type="EMBL" id="RQHV01000043">
    <property type="protein sequence ID" value="TGN10535.1"/>
    <property type="molecule type" value="Genomic_DNA"/>
</dbReference>
<dbReference type="PANTHER" id="PTHR30383:SF32">
    <property type="entry name" value="SGNH-HYDROLASE"/>
    <property type="match status" value="1"/>
</dbReference>
<name>A0A4R9LP40_9LEPT</name>
<dbReference type="PROSITE" id="PS51257">
    <property type="entry name" value="PROKAR_LIPOPROTEIN"/>
    <property type="match status" value="1"/>
</dbReference>
<dbReference type="InterPro" id="IPR036514">
    <property type="entry name" value="SGNH_hydro_sf"/>
</dbReference>
<proteinExistence type="predicted"/>
<dbReference type="RefSeq" id="WP_135764167.1">
    <property type="nucleotide sequence ID" value="NZ_RQHV01000043.1"/>
</dbReference>
<dbReference type="OrthoDB" id="2513075at2"/>
<dbReference type="InterPro" id="IPR051532">
    <property type="entry name" value="Ester_Hydrolysis_Enzymes"/>
</dbReference>
<evidence type="ECO:0000259" key="1">
    <source>
        <dbReference type="Pfam" id="PF13472"/>
    </source>
</evidence>
<organism evidence="2 3">
    <name type="scientific">Leptospira ilyithenensis</name>
    <dbReference type="NCBI Taxonomy" id="2484901"/>
    <lineage>
        <taxon>Bacteria</taxon>
        <taxon>Pseudomonadati</taxon>
        <taxon>Spirochaetota</taxon>
        <taxon>Spirochaetia</taxon>
        <taxon>Leptospirales</taxon>
        <taxon>Leptospiraceae</taxon>
        <taxon>Leptospira</taxon>
    </lineage>
</organism>
<accession>A0A4R9LP40</accession>
<dbReference type="GO" id="GO:0004622">
    <property type="term" value="F:phosphatidylcholine lysophospholipase activity"/>
    <property type="evidence" value="ECO:0007669"/>
    <property type="project" value="TreeGrafter"/>
</dbReference>
<dbReference type="PANTHER" id="PTHR30383">
    <property type="entry name" value="THIOESTERASE 1/PROTEASE 1/LYSOPHOSPHOLIPASE L1"/>
    <property type="match status" value="1"/>
</dbReference>
<dbReference type="AlphaFoldDB" id="A0A4R9LP40"/>
<feature type="domain" description="SGNH hydrolase-type esterase" evidence="1">
    <location>
        <begin position="92"/>
        <end position="245"/>
    </location>
</feature>
<dbReference type="Proteomes" id="UP000298264">
    <property type="component" value="Unassembled WGS sequence"/>
</dbReference>
<comment type="caution">
    <text evidence="2">The sequence shown here is derived from an EMBL/GenBank/DDBJ whole genome shotgun (WGS) entry which is preliminary data.</text>
</comment>
<evidence type="ECO:0000313" key="2">
    <source>
        <dbReference type="EMBL" id="TGN10535.1"/>
    </source>
</evidence>
<gene>
    <name evidence="2" type="ORF">EHS11_09615</name>
</gene>
<evidence type="ECO:0000313" key="3">
    <source>
        <dbReference type="Proteomes" id="UP000298264"/>
    </source>
</evidence>
<keyword evidence="3" id="KW-1185">Reference proteome</keyword>
<dbReference type="Gene3D" id="3.40.50.1110">
    <property type="entry name" value="SGNH hydrolase"/>
    <property type="match status" value="1"/>
</dbReference>
<dbReference type="Pfam" id="PF13472">
    <property type="entry name" value="Lipase_GDSL_2"/>
    <property type="match status" value="1"/>
</dbReference>
<reference evidence="2" key="1">
    <citation type="journal article" date="2019" name="PLoS Negl. Trop. Dis.">
        <title>Revisiting the worldwide diversity of Leptospira species in the environment.</title>
        <authorList>
            <person name="Vincent A.T."/>
            <person name="Schiettekatte O."/>
            <person name="Bourhy P."/>
            <person name="Veyrier F.J."/>
            <person name="Picardeau M."/>
        </authorList>
    </citation>
    <scope>NUCLEOTIDE SEQUENCE [LARGE SCALE GENOMIC DNA]</scope>
    <source>
        <strain evidence="2">201400974</strain>
    </source>
</reference>
<dbReference type="InterPro" id="IPR013830">
    <property type="entry name" value="SGNH_hydro"/>
</dbReference>
<dbReference type="SUPFAM" id="SSF52266">
    <property type="entry name" value="SGNH hydrolase"/>
    <property type="match status" value="1"/>
</dbReference>
<sequence length="255" mass="29742">MSRANKNNSISTHLLLWVFFSFSLVGCSLRPSKDYYDPNFVCFNEPGWRNQKDFKQYIEKIWFPVRLLYSEDNKSRKSSRVVFVGNSLVHLFLPELIKKEFPNQNVTNRGIGGDMTETLLSRIQDDVLTLSPSVIVMEIGGNDMIQGKCLSLVQRNFQSIIETIHKKNPSIRVIVMAVPPTKVRELNQIVPVYNLFLANFARKTKNVEYVEVWDDLRKPDELFLREEFVRENGDKLHFNEKGYEIWGKKLRPLVP</sequence>